<dbReference type="EMBL" id="FNUY01000011">
    <property type="protein sequence ID" value="SEG73865.1"/>
    <property type="molecule type" value="Genomic_DNA"/>
</dbReference>
<dbReference type="RefSeq" id="WP_103874716.1">
    <property type="nucleotide sequence ID" value="NZ_FNUY01000011.1"/>
</dbReference>
<comment type="similarity">
    <text evidence="1">Belongs to the nitroreductase family.</text>
</comment>
<evidence type="ECO:0000256" key="1">
    <source>
        <dbReference type="ARBA" id="ARBA00007118"/>
    </source>
</evidence>
<feature type="domain" description="Nitroreductase" evidence="4">
    <location>
        <begin position="20"/>
        <end position="64"/>
    </location>
</feature>
<dbReference type="PANTHER" id="PTHR43673:SF10">
    <property type="entry name" value="NADH DEHYDROGENASE_NAD(P)H NITROREDUCTASE XCC3605-RELATED"/>
    <property type="match status" value="1"/>
</dbReference>
<dbReference type="CDD" id="cd02138">
    <property type="entry name" value="TdsD-like"/>
    <property type="match status" value="1"/>
</dbReference>
<dbReference type="OrthoDB" id="9802510at2"/>
<dbReference type="AlphaFoldDB" id="A0A1H6CMK6"/>
<evidence type="ECO:0000256" key="2">
    <source>
        <dbReference type="ARBA" id="ARBA00023002"/>
    </source>
</evidence>
<evidence type="ECO:0000256" key="3">
    <source>
        <dbReference type="SAM" id="MobiDB-lite"/>
    </source>
</evidence>
<sequence length="200" mass="21960">MTTSANGRTADHAIDPIFLERWSPRAFTPELISQADLQVLFEAARWAPSSYNSQPWRFVYARRGTAHWDRLLGLFNPFNLSWAKNAAALIIVVSKETMAVPGKDEEIPSHSHSFDAGAAWASLALQATRLGWQAHGMAGFDRERAVTELNVPAGYRVEAAIAIGKPGDKDQLPEAMRARETPSQRNPITATTFEGAFPAA</sequence>
<feature type="domain" description="Nitroreductase" evidence="4">
    <location>
        <begin position="79"/>
        <end position="165"/>
    </location>
</feature>
<keyword evidence="6" id="KW-1185">Reference proteome</keyword>
<dbReference type="InterPro" id="IPR000415">
    <property type="entry name" value="Nitroreductase-like"/>
</dbReference>
<feature type="region of interest" description="Disordered" evidence="3">
    <location>
        <begin position="178"/>
        <end position="200"/>
    </location>
</feature>
<accession>A0A1H6CMK6</accession>
<feature type="compositionally biased region" description="Polar residues" evidence="3">
    <location>
        <begin position="183"/>
        <end position="192"/>
    </location>
</feature>
<gene>
    <name evidence="5" type="ORF">SAMN04488115_11128</name>
</gene>
<protein>
    <submittedName>
        <fullName evidence="5">Nitroreductase</fullName>
    </submittedName>
</protein>
<dbReference type="Proteomes" id="UP000236743">
    <property type="component" value="Unassembled WGS sequence"/>
</dbReference>
<dbReference type="InterPro" id="IPR029479">
    <property type="entry name" value="Nitroreductase"/>
</dbReference>
<dbReference type="PANTHER" id="PTHR43673">
    <property type="entry name" value="NAD(P)H NITROREDUCTASE YDGI-RELATED"/>
    <property type="match status" value="1"/>
</dbReference>
<reference evidence="5 6" key="1">
    <citation type="submission" date="2016-10" db="EMBL/GenBank/DDBJ databases">
        <authorList>
            <person name="de Groot N.N."/>
        </authorList>
    </citation>
    <scope>NUCLEOTIDE SEQUENCE [LARGE SCALE GENOMIC DNA]</scope>
    <source>
        <strain evidence="5 6">DSM 26656</strain>
    </source>
</reference>
<evidence type="ECO:0000313" key="5">
    <source>
        <dbReference type="EMBL" id="SEG73865.1"/>
    </source>
</evidence>
<organism evidence="5 6">
    <name type="scientific">Bosea lathyri</name>
    <dbReference type="NCBI Taxonomy" id="1036778"/>
    <lineage>
        <taxon>Bacteria</taxon>
        <taxon>Pseudomonadati</taxon>
        <taxon>Pseudomonadota</taxon>
        <taxon>Alphaproteobacteria</taxon>
        <taxon>Hyphomicrobiales</taxon>
        <taxon>Boseaceae</taxon>
        <taxon>Bosea</taxon>
    </lineage>
</organism>
<name>A0A1H6CMK6_9HYPH</name>
<proteinExistence type="inferred from homology"/>
<keyword evidence="2" id="KW-0560">Oxidoreductase</keyword>
<dbReference type="SUPFAM" id="SSF55469">
    <property type="entry name" value="FMN-dependent nitroreductase-like"/>
    <property type="match status" value="1"/>
</dbReference>
<dbReference type="Gene3D" id="3.40.109.10">
    <property type="entry name" value="NADH Oxidase"/>
    <property type="match status" value="1"/>
</dbReference>
<evidence type="ECO:0000313" key="6">
    <source>
        <dbReference type="Proteomes" id="UP000236743"/>
    </source>
</evidence>
<dbReference type="GO" id="GO:0016491">
    <property type="term" value="F:oxidoreductase activity"/>
    <property type="evidence" value="ECO:0007669"/>
    <property type="project" value="UniProtKB-KW"/>
</dbReference>
<evidence type="ECO:0000259" key="4">
    <source>
        <dbReference type="Pfam" id="PF00881"/>
    </source>
</evidence>
<dbReference type="Pfam" id="PF00881">
    <property type="entry name" value="Nitroreductase"/>
    <property type="match status" value="2"/>
</dbReference>